<dbReference type="InterPro" id="IPR015967">
    <property type="entry name" value="Rcmb_RecR_Znf"/>
</dbReference>
<dbReference type="Gene3D" id="6.10.250.240">
    <property type="match status" value="1"/>
</dbReference>
<dbReference type="NCBIfam" id="TIGR00615">
    <property type="entry name" value="recR"/>
    <property type="match status" value="1"/>
</dbReference>
<dbReference type="InterPro" id="IPR023627">
    <property type="entry name" value="Rcmb_RecR"/>
</dbReference>
<keyword evidence="10" id="KW-1185">Reference proteome</keyword>
<evidence type="ECO:0000256" key="5">
    <source>
        <dbReference type="ARBA" id="ARBA00023172"/>
    </source>
</evidence>
<evidence type="ECO:0000256" key="4">
    <source>
        <dbReference type="ARBA" id="ARBA00022833"/>
    </source>
</evidence>
<proteinExistence type="inferred from homology"/>
<reference evidence="10" key="1">
    <citation type="submission" date="2020-06" db="EMBL/GenBank/DDBJ databases">
        <title>Draft genomic sequecing of Geomonas sp. Red745.</title>
        <authorList>
            <person name="Itoh H."/>
            <person name="Xu Z.X."/>
            <person name="Ushijima N."/>
            <person name="Masuda Y."/>
            <person name="Shiratori Y."/>
            <person name="Senoo K."/>
        </authorList>
    </citation>
    <scope>NUCLEOTIDE SEQUENCE [LARGE SCALE GENOMIC DNA]</scope>
    <source>
        <strain evidence="10">Red745</strain>
    </source>
</reference>
<sequence>MLHFSNSLTRLVGELKKLPGVGEKSALRLAFHLLKHPDNIDALAESLTLVRERVRFCSVCFAITEEDPCWICSGERDASTLCVVEEPQDILAIEKSRAFRGRYHVMQGALSPLSGVTPAELRIAELMKRLEGGEVREVLIATNFSVEGEATALFLTKLIKPLSIRVTRLAHGIPIGSDLEYVDAATVQRAVEGRSEL</sequence>
<dbReference type="PANTHER" id="PTHR30446:SF0">
    <property type="entry name" value="RECOMBINATION PROTEIN RECR"/>
    <property type="match status" value="1"/>
</dbReference>
<keyword evidence="3 7" id="KW-0863">Zinc-finger</keyword>
<comment type="caution">
    <text evidence="9">The sequence shown here is derived from an EMBL/GenBank/DDBJ whole genome shotgun (WGS) entry which is preliminary data.</text>
</comment>
<dbReference type="InterPro" id="IPR006171">
    <property type="entry name" value="TOPRIM_dom"/>
</dbReference>
<evidence type="ECO:0000256" key="1">
    <source>
        <dbReference type="ARBA" id="ARBA00022723"/>
    </source>
</evidence>
<dbReference type="RefSeq" id="WP_183360251.1">
    <property type="nucleotide sequence ID" value="NZ_BLXZ01000002.1"/>
</dbReference>
<keyword evidence="6 7" id="KW-0234">DNA repair</keyword>
<organism evidence="9 10">
    <name type="scientific">Geomonas limicola</name>
    <dbReference type="NCBI Taxonomy" id="2740186"/>
    <lineage>
        <taxon>Bacteria</taxon>
        <taxon>Pseudomonadati</taxon>
        <taxon>Thermodesulfobacteriota</taxon>
        <taxon>Desulfuromonadia</taxon>
        <taxon>Geobacterales</taxon>
        <taxon>Geobacteraceae</taxon>
        <taxon>Geomonas</taxon>
    </lineage>
</organism>
<dbReference type="InterPro" id="IPR034137">
    <property type="entry name" value="TOPRIM_RecR"/>
</dbReference>
<dbReference type="EMBL" id="BLXZ01000002">
    <property type="protein sequence ID" value="GFO67725.1"/>
    <property type="molecule type" value="Genomic_DNA"/>
</dbReference>
<dbReference type="GO" id="GO:0008270">
    <property type="term" value="F:zinc ion binding"/>
    <property type="evidence" value="ECO:0007669"/>
    <property type="project" value="UniProtKB-KW"/>
</dbReference>
<dbReference type="GO" id="GO:0003677">
    <property type="term" value="F:DNA binding"/>
    <property type="evidence" value="ECO:0007669"/>
    <property type="project" value="UniProtKB-UniRule"/>
</dbReference>
<evidence type="ECO:0000313" key="9">
    <source>
        <dbReference type="EMBL" id="GFO67725.1"/>
    </source>
</evidence>
<keyword evidence="2 7" id="KW-0227">DNA damage</keyword>
<name>A0A6V8N590_9BACT</name>
<dbReference type="Pfam" id="PF02132">
    <property type="entry name" value="RecR_ZnF"/>
    <property type="match status" value="1"/>
</dbReference>
<dbReference type="AlphaFoldDB" id="A0A6V8N590"/>
<accession>A0A6V8N590</accession>
<comment type="function">
    <text evidence="7">May play a role in DNA repair. It seems to be involved in an RecBC-independent recombinational process of DNA repair. It may act with RecF and RecO.</text>
</comment>
<comment type="similarity">
    <text evidence="7">Belongs to the RecR family.</text>
</comment>
<dbReference type="PROSITE" id="PS50880">
    <property type="entry name" value="TOPRIM"/>
    <property type="match status" value="1"/>
</dbReference>
<dbReference type="HAMAP" id="MF_00017">
    <property type="entry name" value="RecR"/>
    <property type="match status" value="1"/>
</dbReference>
<evidence type="ECO:0000256" key="2">
    <source>
        <dbReference type="ARBA" id="ARBA00022763"/>
    </source>
</evidence>
<dbReference type="Pfam" id="PF13662">
    <property type="entry name" value="Toprim_4"/>
    <property type="match status" value="1"/>
</dbReference>
<dbReference type="Pfam" id="PF21175">
    <property type="entry name" value="RecR_C"/>
    <property type="match status" value="1"/>
</dbReference>
<protein>
    <recommendedName>
        <fullName evidence="7">Recombination protein RecR</fullName>
    </recommendedName>
</protein>
<evidence type="ECO:0000256" key="3">
    <source>
        <dbReference type="ARBA" id="ARBA00022771"/>
    </source>
</evidence>
<dbReference type="InterPro" id="IPR000093">
    <property type="entry name" value="DNA_Rcmb_RecR"/>
</dbReference>
<feature type="domain" description="Toprim" evidence="8">
    <location>
        <begin position="79"/>
        <end position="174"/>
    </location>
</feature>
<dbReference type="Gene3D" id="1.10.8.420">
    <property type="entry name" value="RecR Domain 1"/>
    <property type="match status" value="1"/>
</dbReference>
<evidence type="ECO:0000256" key="7">
    <source>
        <dbReference type="HAMAP-Rule" id="MF_00017"/>
    </source>
</evidence>
<dbReference type="CDD" id="cd01025">
    <property type="entry name" value="TOPRIM_recR"/>
    <property type="match status" value="1"/>
</dbReference>
<dbReference type="SUPFAM" id="SSF111304">
    <property type="entry name" value="Recombination protein RecR"/>
    <property type="match status" value="1"/>
</dbReference>
<dbReference type="GO" id="GO:0006281">
    <property type="term" value="P:DNA repair"/>
    <property type="evidence" value="ECO:0007669"/>
    <property type="project" value="UniProtKB-UniRule"/>
</dbReference>
<dbReference type="Pfam" id="PF21176">
    <property type="entry name" value="RecR_HhH"/>
    <property type="match status" value="1"/>
</dbReference>
<keyword evidence="4 7" id="KW-0862">Zinc</keyword>
<dbReference type="SMART" id="SM00493">
    <property type="entry name" value="TOPRIM"/>
    <property type="match status" value="1"/>
</dbReference>
<feature type="zinc finger region" description="C4-type" evidence="7">
    <location>
        <begin position="57"/>
        <end position="72"/>
    </location>
</feature>
<dbReference type="Gene3D" id="3.40.1360.10">
    <property type="match status" value="1"/>
</dbReference>
<evidence type="ECO:0000259" key="8">
    <source>
        <dbReference type="PROSITE" id="PS50880"/>
    </source>
</evidence>
<keyword evidence="1 7" id="KW-0479">Metal-binding</keyword>
<dbReference type="Gene3D" id="3.30.60.80">
    <property type="match status" value="1"/>
</dbReference>
<evidence type="ECO:0000313" key="10">
    <source>
        <dbReference type="Proteomes" id="UP000587586"/>
    </source>
</evidence>
<dbReference type="GO" id="GO:0006310">
    <property type="term" value="P:DNA recombination"/>
    <property type="evidence" value="ECO:0007669"/>
    <property type="project" value="UniProtKB-UniRule"/>
</dbReference>
<dbReference type="Proteomes" id="UP000587586">
    <property type="component" value="Unassembled WGS sequence"/>
</dbReference>
<evidence type="ECO:0000256" key="6">
    <source>
        <dbReference type="ARBA" id="ARBA00023204"/>
    </source>
</evidence>
<keyword evidence="5 7" id="KW-0233">DNA recombination</keyword>
<gene>
    <name evidence="7 9" type="primary">recR</name>
    <name evidence="9" type="ORF">GMLC_13040</name>
</gene>
<dbReference type="PANTHER" id="PTHR30446">
    <property type="entry name" value="RECOMBINATION PROTEIN RECR"/>
    <property type="match status" value="1"/>
</dbReference>